<reference evidence="11" key="1">
    <citation type="submission" date="2022-12" db="EMBL/GenBank/DDBJ databases">
        <authorList>
            <person name="Petersen C."/>
        </authorList>
    </citation>
    <scope>NUCLEOTIDE SEQUENCE</scope>
    <source>
        <strain evidence="11">IBT 15544</strain>
    </source>
</reference>
<dbReference type="GO" id="GO:0005829">
    <property type="term" value="C:cytosol"/>
    <property type="evidence" value="ECO:0007669"/>
    <property type="project" value="TreeGrafter"/>
</dbReference>
<comment type="caution">
    <text evidence="11">The sequence shown here is derived from an EMBL/GenBank/DDBJ whole genome shotgun (WGS) entry which is preliminary data.</text>
</comment>
<organism evidence="11 12">
    <name type="scientific">Penicillium cinerascens</name>
    <dbReference type="NCBI Taxonomy" id="70096"/>
    <lineage>
        <taxon>Eukaryota</taxon>
        <taxon>Fungi</taxon>
        <taxon>Dikarya</taxon>
        <taxon>Ascomycota</taxon>
        <taxon>Pezizomycotina</taxon>
        <taxon>Eurotiomycetes</taxon>
        <taxon>Eurotiomycetidae</taxon>
        <taxon>Eurotiales</taxon>
        <taxon>Aspergillaceae</taxon>
        <taxon>Penicillium</taxon>
    </lineage>
</organism>
<keyword evidence="5 11" id="KW-0418">Kinase</keyword>
<evidence type="ECO:0000313" key="11">
    <source>
        <dbReference type="EMBL" id="KAJ5201457.1"/>
    </source>
</evidence>
<feature type="region of interest" description="Disordered" evidence="9">
    <location>
        <begin position="1"/>
        <end position="42"/>
    </location>
</feature>
<dbReference type="Gene3D" id="1.10.510.10">
    <property type="entry name" value="Transferase(Phosphotransferase) domain 1"/>
    <property type="match status" value="1"/>
</dbReference>
<dbReference type="GO" id="GO:0004674">
    <property type="term" value="F:protein serine/threonine kinase activity"/>
    <property type="evidence" value="ECO:0007669"/>
    <property type="project" value="UniProtKB-KW"/>
</dbReference>
<reference evidence="11" key="2">
    <citation type="journal article" date="2023" name="IMA Fungus">
        <title>Comparative genomic study of the Penicillium genus elucidates a diverse pangenome and 15 lateral gene transfer events.</title>
        <authorList>
            <person name="Petersen C."/>
            <person name="Sorensen T."/>
            <person name="Nielsen M.R."/>
            <person name="Sondergaard T.E."/>
            <person name="Sorensen J.L."/>
            <person name="Fitzpatrick D.A."/>
            <person name="Frisvad J.C."/>
            <person name="Nielsen K.L."/>
        </authorList>
    </citation>
    <scope>NUCLEOTIDE SEQUENCE</scope>
    <source>
        <strain evidence="11">IBT 15544</strain>
    </source>
</reference>
<proteinExistence type="predicted"/>
<keyword evidence="4" id="KW-0547">Nucleotide-binding</keyword>
<keyword evidence="3" id="KW-0808">Transferase</keyword>
<dbReference type="PANTHER" id="PTHR24343">
    <property type="entry name" value="SERINE/THREONINE KINASE"/>
    <property type="match status" value="1"/>
</dbReference>
<dbReference type="EMBL" id="JAPQKR010000013">
    <property type="protein sequence ID" value="KAJ5201457.1"/>
    <property type="molecule type" value="Genomic_DNA"/>
</dbReference>
<dbReference type="GO" id="GO:0030003">
    <property type="term" value="P:intracellular monoatomic cation homeostasis"/>
    <property type="evidence" value="ECO:0007669"/>
    <property type="project" value="TreeGrafter"/>
</dbReference>
<comment type="catalytic activity">
    <reaction evidence="7">
        <text>L-threonyl-[protein] + ATP = O-phospho-L-threonyl-[protein] + ADP + H(+)</text>
        <dbReference type="Rhea" id="RHEA:46608"/>
        <dbReference type="Rhea" id="RHEA-COMP:11060"/>
        <dbReference type="Rhea" id="RHEA-COMP:11605"/>
        <dbReference type="ChEBI" id="CHEBI:15378"/>
        <dbReference type="ChEBI" id="CHEBI:30013"/>
        <dbReference type="ChEBI" id="CHEBI:30616"/>
        <dbReference type="ChEBI" id="CHEBI:61977"/>
        <dbReference type="ChEBI" id="CHEBI:456216"/>
        <dbReference type="EC" id="2.7.11.1"/>
    </reaction>
</comment>
<dbReference type="InterPro" id="IPR000719">
    <property type="entry name" value="Prot_kinase_dom"/>
</dbReference>
<evidence type="ECO:0000313" key="12">
    <source>
        <dbReference type="Proteomes" id="UP001150904"/>
    </source>
</evidence>
<evidence type="ECO:0000256" key="3">
    <source>
        <dbReference type="ARBA" id="ARBA00022679"/>
    </source>
</evidence>
<keyword evidence="12" id="KW-1185">Reference proteome</keyword>
<evidence type="ECO:0000256" key="4">
    <source>
        <dbReference type="ARBA" id="ARBA00022741"/>
    </source>
</evidence>
<evidence type="ECO:0000259" key="10">
    <source>
        <dbReference type="PROSITE" id="PS50011"/>
    </source>
</evidence>
<dbReference type="OrthoDB" id="4062651at2759"/>
<dbReference type="Pfam" id="PF00069">
    <property type="entry name" value="Pkinase"/>
    <property type="match status" value="1"/>
</dbReference>
<evidence type="ECO:0000256" key="1">
    <source>
        <dbReference type="ARBA" id="ARBA00012513"/>
    </source>
</evidence>
<dbReference type="PROSITE" id="PS50011">
    <property type="entry name" value="PROTEIN_KINASE_DOM"/>
    <property type="match status" value="1"/>
</dbReference>
<dbReference type="PANTHER" id="PTHR24343:SF558">
    <property type="entry name" value="PROTEIN KINASE DOMAIN-CONTAINING PROTEIN"/>
    <property type="match status" value="1"/>
</dbReference>
<dbReference type="GO" id="GO:0005524">
    <property type="term" value="F:ATP binding"/>
    <property type="evidence" value="ECO:0007669"/>
    <property type="project" value="UniProtKB-KW"/>
</dbReference>
<name>A0A9W9MHY4_9EURO</name>
<evidence type="ECO:0000256" key="9">
    <source>
        <dbReference type="SAM" id="MobiDB-lite"/>
    </source>
</evidence>
<keyword evidence="2" id="KW-0723">Serine/threonine-protein kinase</keyword>
<dbReference type="Proteomes" id="UP001150904">
    <property type="component" value="Unassembled WGS sequence"/>
</dbReference>
<dbReference type="EC" id="2.7.11.1" evidence="1"/>
<dbReference type="SUPFAM" id="SSF56112">
    <property type="entry name" value="Protein kinase-like (PK-like)"/>
    <property type="match status" value="1"/>
</dbReference>
<dbReference type="RefSeq" id="XP_058307373.1">
    <property type="nucleotide sequence ID" value="XM_058453182.1"/>
</dbReference>
<keyword evidence="6" id="KW-0067">ATP-binding</keyword>
<evidence type="ECO:0000256" key="2">
    <source>
        <dbReference type="ARBA" id="ARBA00022527"/>
    </source>
</evidence>
<protein>
    <recommendedName>
        <fullName evidence="1">non-specific serine/threonine protein kinase</fullName>
        <ecNumber evidence="1">2.7.11.1</ecNumber>
    </recommendedName>
</protein>
<feature type="non-terminal residue" evidence="11">
    <location>
        <position position="398"/>
    </location>
</feature>
<evidence type="ECO:0000256" key="8">
    <source>
        <dbReference type="ARBA" id="ARBA00048679"/>
    </source>
</evidence>
<feature type="domain" description="Protein kinase" evidence="10">
    <location>
        <begin position="76"/>
        <end position="385"/>
    </location>
</feature>
<accession>A0A9W9MHY4</accession>
<gene>
    <name evidence="11" type="ORF">N7498_006120</name>
</gene>
<dbReference type="AlphaFoldDB" id="A0A9W9MHY4"/>
<comment type="catalytic activity">
    <reaction evidence="8">
        <text>L-seryl-[protein] + ATP = O-phospho-L-seryl-[protein] + ADP + H(+)</text>
        <dbReference type="Rhea" id="RHEA:17989"/>
        <dbReference type="Rhea" id="RHEA-COMP:9863"/>
        <dbReference type="Rhea" id="RHEA-COMP:11604"/>
        <dbReference type="ChEBI" id="CHEBI:15378"/>
        <dbReference type="ChEBI" id="CHEBI:29999"/>
        <dbReference type="ChEBI" id="CHEBI:30616"/>
        <dbReference type="ChEBI" id="CHEBI:83421"/>
        <dbReference type="ChEBI" id="CHEBI:456216"/>
        <dbReference type="EC" id="2.7.11.1"/>
    </reaction>
</comment>
<evidence type="ECO:0000256" key="7">
    <source>
        <dbReference type="ARBA" id="ARBA00047899"/>
    </source>
</evidence>
<dbReference type="GeneID" id="83180483"/>
<sequence length="398" mass="44466">KSDQVPVVASSSQGTSKDYPDAVQAQRSPGATTEPERSSQASFPDEYGKFIKVVYYNKTSTVQLYEKKAAATEPISSPTKSRRNSMFTKLRRASMPKATIRELYAVKVFHETKPDSRQVLLSRDRSGDSPLSHPNILSIIEVLYNKQGNLCLVMPFCIGGNLHTFLQREARAKEYLPVEEVDCLGVQILRAVGFLHEWGIAHGDLRPEHVLLTGRSAIKVSGFGEDEDAVRKLVRLLNHGSSTSSPSGLKPGEVAESNSKPLLCIHRGVSEPSTPYLPPERFSSRRDSVRQGYTHQHIYDIRAGDIWACGMIYMLLRAGELPWRSAQRIDPKKSYSEYLHSRLKEDGYGPIQALEMHCRNVVYAMLHPDPGLRITAEEILRSEWALSTSVCEIGEKGL</sequence>
<evidence type="ECO:0000256" key="6">
    <source>
        <dbReference type="ARBA" id="ARBA00022840"/>
    </source>
</evidence>
<evidence type="ECO:0000256" key="5">
    <source>
        <dbReference type="ARBA" id="ARBA00022777"/>
    </source>
</evidence>
<dbReference type="InterPro" id="IPR011009">
    <property type="entry name" value="Kinase-like_dom_sf"/>
</dbReference>